<evidence type="ECO:0000313" key="1">
    <source>
        <dbReference type="EMBL" id="CAK7931029.1"/>
    </source>
</evidence>
<dbReference type="SUPFAM" id="SSF52047">
    <property type="entry name" value="RNI-like"/>
    <property type="match status" value="1"/>
</dbReference>
<organism evidence="1 2">
    <name type="scientific">Peronospora matthiolae</name>
    <dbReference type="NCBI Taxonomy" id="2874970"/>
    <lineage>
        <taxon>Eukaryota</taxon>
        <taxon>Sar</taxon>
        <taxon>Stramenopiles</taxon>
        <taxon>Oomycota</taxon>
        <taxon>Peronosporomycetes</taxon>
        <taxon>Peronosporales</taxon>
        <taxon>Peronosporaceae</taxon>
        <taxon>Peronospora</taxon>
    </lineage>
</organism>
<gene>
    <name evidence="1" type="ORF">PM001_LOCUS16179</name>
</gene>
<evidence type="ECO:0008006" key="3">
    <source>
        <dbReference type="Google" id="ProtNLM"/>
    </source>
</evidence>
<proteinExistence type="predicted"/>
<dbReference type="Proteomes" id="UP001162060">
    <property type="component" value="Unassembled WGS sequence"/>
</dbReference>
<comment type="caution">
    <text evidence="1">The sequence shown here is derived from an EMBL/GenBank/DDBJ whole genome shotgun (WGS) entry which is preliminary data.</text>
</comment>
<dbReference type="Gene3D" id="3.80.10.10">
    <property type="entry name" value="Ribonuclease Inhibitor"/>
    <property type="match status" value="1"/>
</dbReference>
<dbReference type="InterPro" id="IPR032675">
    <property type="entry name" value="LRR_dom_sf"/>
</dbReference>
<evidence type="ECO:0000313" key="2">
    <source>
        <dbReference type="Proteomes" id="UP001162060"/>
    </source>
</evidence>
<dbReference type="AlphaFoldDB" id="A0AAV1U8U2"/>
<sequence>MMERLPPPLLSSLLAFAVSDYHEEMTPYKRTLPLERLLPLALVCKCWRHLILDVIARFQASTFTLRFSSGTRAEICEMRRHISQRGPLILDLTIQMGAMPSRGEEDYYFSTLVPSSTWLVKEFQMDWDVVFARLPALQRLHLSGNRLTSKQVERILKSAAMYCKHVEAVVLAEANVMLQGRLGFEFISDALCAAMKTWFSSGAQKGLKQLTVPMLNDKNCFQSSKQLVDSLVKFCPLVEYVDGYKATLNDMNGLTCGDTWLVTVEQWDKFNWTCTELREFHWVVVPFADPYFRVFGEHGKPRLTKLTLAVNTLWDWQAYFHFVEKATEPSVLSSQNEEDPVDEAAGFVASSSSYVYQQNFLQRPGYGAKAFDVSSALKGCPALTVLEIPLCHSGDIDETVYSDPYDDSDDAADMGRVLLNIDIYNDEFCAAVAEYCPLLTSFSITEIDDGLRSHLTPIRTFTDQGLVSLAKLKYLTTMLLRPINCTGNGVFEFLNSLSNEFVGQRTFQVYIGGHSSESKLAFYTALMELLMQLKVRSPAELAWDNRKFVLRLINSNFESVEPSWGEQYFHDLERAVTSVKTIHPTLRLRIATSGRRGFIFQRIMELGLYTANADPSPWYGWDDEERNGNASFVNRYEETTGLGRGLDSLPLELRHPELLDPDSLPIDYELPADYFDDYGGYGDYGDYGDYEDYGAYGDDYFGEEYDGYYDGNADELWE</sequence>
<accession>A0AAV1U8U2</accession>
<dbReference type="EMBL" id="CAKLBY020000171">
    <property type="protein sequence ID" value="CAK7931029.1"/>
    <property type="molecule type" value="Genomic_DNA"/>
</dbReference>
<name>A0AAV1U8U2_9STRA</name>
<protein>
    <recommendedName>
        <fullName evidence="3">F-box domain-containing protein</fullName>
    </recommendedName>
</protein>
<reference evidence="1" key="1">
    <citation type="submission" date="2024-01" db="EMBL/GenBank/DDBJ databases">
        <authorList>
            <person name="Webb A."/>
        </authorList>
    </citation>
    <scope>NUCLEOTIDE SEQUENCE</scope>
    <source>
        <strain evidence="1">Pm1</strain>
    </source>
</reference>